<accession>A0ABU3DMS0</accession>
<evidence type="ECO:0000313" key="2">
    <source>
        <dbReference type="Proteomes" id="UP001253848"/>
    </source>
</evidence>
<dbReference type="Proteomes" id="UP001253848">
    <property type="component" value="Unassembled WGS sequence"/>
</dbReference>
<name>A0ABU3DMS0_9FLAO</name>
<dbReference type="RefSeq" id="WP_311498452.1">
    <property type="nucleotide sequence ID" value="NZ_JAVRHN010000001.1"/>
</dbReference>
<gene>
    <name evidence="1" type="ORF">RM541_01470</name>
</gene>
<proteinExistence type="predicted"/>
<organism evidence="1 2">
    <name type="scientific">Autumnicola psychrophila</name>
    <dbReference type="NCBI Taxonomy" id="3075592"/>
    <lineage>
        <taxon>Bacteria</taxon>
        <taxon>Pseudomonadati</taxon>
        <taxon>Bacteroidota</taxon>
        <taxon>Flavobacteriia</taxon>
        <taxon>Flavobacteriales</taxon>
        <taxon>Flavobacteriaceae</taxon>
        <taxon>Autumnicola</taxon>
    </lineage>
</organism>
<keyword evidence="2" id="KW-1185">Reference proteome</keyword>
<comment type="caution">
    <text evidence="1">The sequence shown here is derived from an EMBL/GenBank/DDBJ whole genome shotgun (WGS) entry which is preliminary data.</text>
</comment>
<evidence type="ECO:0000313" key="1">
    <source>
        <dbReference type="EMBL" id="MDT0685014.1"/>
    </source>
</evidence>
<protein>
    <submittedName>
        <fullName evidence="1">Uncharacterized protein</fullName>
    </submittedName>
</protein>
<reference evidence="1 2" key="1">
    <citation type="submission" date="2023-09" db="EMBL/GenBank/DDBJ databases">
        <authorList>
            <person name="Rey-Velasco X."/>
        </authorList>
    </citation>
    <scope>NUCLEOTIDE SEQUENCE [LARGE SCALE GENOMIC DNA]</scope>
    <source>
        <strain evidence="1 2">F225</strain>
    </source>
</reference>
<dbReference type="EMBL" id="JAVRHN010000001">
    <property type="protein sequence ID" value="MDT0685014.1"/>
    <property type="molecule type" value="Genomic_DNA"/>
</dbReference>
<sequence length="44" mass="5068">MVIYLEPIKKAEIESFLAVLENLLHIIVQYGLRVPVILFEDGKL</sequence>